<dbReference type="PANTHER" id="PTHR39337">
    <property type="entry name" value="BLR5642 PROTEIN"/>
    <property type="match status" value="1"/>
</dbReference>
<comment type="caution">
    <text evidence="1">The sequence shown here is derived from an EMBL/GenBank/DDBJ whole genome shotgun (WGS) entry which is preliminary data.</text>
</comment>
<protein>
    <submittedName>
        <fullName evidence="1">DUF488 domain-containing protein</fullName>
    </submittedName>
</protein>
<evidence type="ECO:0000313" key="1">
    <source>
        <dbReference type="EMBL" id="MBW4561290.1"/>
    </source>
</evidence>
<sequence length="217" mass="24902">MEIFTIGHSNHSIEAFITLLQKQGVTALADVRSHPYSRYLQHFSQAPLKAALVNVGISYVFLGRELGARPSDTTCYVDGKALYEKIASTQQFADGIQRLLKGAENYKIALMCAEKDPITCHRAILICQRLRQFDLKINHILCNGDLETHVYLEERLLRLHKLKIPELPKQIQLSLFESISLFEPSMLQYSKEELLKKAYQQQGEKIAYVEKTENKYE</sequence>
<dbReference type="AlphaFoldDB" id="A0A951UGQ3"/>
<name>A0A951UGQ3_9NOST</name>
<dbReference type="PANTHER" id="PTHR39337:SF1">
    <property type="entry name" value="BLR5642 PROTEIN"/>
    <property type="match status" value="1"/>
</dbReference>
<dbReference type="Proteomes" id="UP000715781">
    <property type="component" value="Unassembled WGS sequence"/>
</dbReference>
<evidence type="ECO:0000313" key="2">
    <source>
        <dbReference type="Proteomes" id="UP000715781"/>
    </source>
</evidence>
<reference evidence="1" key="1">
    <citation type="submission" date="2021-05" db="EMBL/GenBank/DDBJ databases">
        <authorList>
            <person name="Pietrasiak N."/>
            <person name="Ward R."/>
            <person name="Stajich J.E."/>
            <person name="Kurbessoian T."/>
        </authorList>
    </citation>
    <scope>NUCLEOTIDE SEQUENCE</scope>
    <source>
        <strain evidence="1">JT2-VF2</strain>
    </source>
</reference>
<dbReference type="InterPro" id="IPR007438">
    <property type="entry name" value="DUF488"/>
</dbReference>
<reference evidence="1" key="2">
    <citation type="journal article" date="2022" name="Microbiol. Resour. Announc.">
        <title>Metagenome Sequencing to Explore Phylogenomics of Terrestrial Cyanobacteria.</title>
        <authorList>
            <person name="Ward R.D."/>
            <person name="Stajich J.E."/>
            <person name="Johansen J.R."/>
            <person name="Huntemann M."/>
            <person name="Clum A."/>
            <person name="Foster B."/>
            <person name="Foster B."/>
            <person name="Roux S."/>
            <person name="Palaniappan K."/>
            <person name="Varghese N."/>
            <person name="Mukherjee S."/>
            <person name="Reddy T.B.K."/>
            <person name="Daum C."/>
            <person name="Copeland A."/>
            <person name="Chen I.A."/>
            <person name="Ivanova N.N."/>
            <person name="Kyrpides N.C."/>
            <person name="Shapiro N."/>
            <person name="Eloe-Fadrosh E.A."/>
            <person name="Pietrasiak N."/>
        </authorList>
    </citation>
    <scope>NUCLEOTIDE SEQUENCE</scope>
    <source>
        <strain evidence="1">JT2-VF2</strain>
    </source>
</reference>
<organism evidence="1 2">
    <name type="scientific">Mojavia pulchra JT2-VF2</name>
    <dbReference type="NCBI Taxonomy" id="287848"/>
    <lineage>
        <taxon>Bacteria</taxon>
        <taxon>Bacillati</taxon>
        <taxon>Cyanobacteriota</taxon>
        <taxon>Cyanophyceae</taxon>
        <taxon>Nostocales</taxon>
        <taxon>Nostocaceae</taxon>
    </lineage>
</organism>
<accession>A0A951UGQ3</accession>
<gene>
    <name evidence="1" type="ORF">KME32_09045</name>
</gene>
<proteinExistence type="predicted"/>
<dbReference type="Pfam" id="PF04343">
    <property type="entry name" value="DUF488"/>
    <property type="match status" value="1"/>
</dbReference>
<dbReference type="EMBL" id="JAHHHN010000004">
    <property type="protein sequence ID" value="MBW4561290.1"/>
    <property type="molecule type" value="Genomic_DNA"/>
</dbReference>